<dbReference type="SUPFAM" id="SSF56672">
    <property type="entry name" value="DNA/RNA polymerases"/>
    <property type="match status" value="1"/>
</dbReference>
<dbReference type="Proteomes" id="UP001239994">
    <property type="component" value="Unassembled WGS sequence"/>
</dbReference>
<evidence type="ECO:0000313" key="1">
    <source>
        <dbReference type="EMBL" id="KAK1795651.1"/>
    </source>
</evidence>
<sequence>MSMGELHIKLFTESKALWQIGLHTKEVFLHKSEVKGNKFGQASLGNYYHFSEPTTSYSILEVRSYSVAQHNLMVGTAHVQFREPLYFRHTTAIVKGCWMCVNKAELEGPLRTIIPTKAGNAVQLAWTPEAEKAFVELKQALQSLPALGFPDPNKPFTQTMLGRGPQPLVTTQEEEEDTAHSNQRGVGYEYLVGLPKPRKRTATGFRLHDGLSLGGLRCVGCSPSLHIWIQGVHAPHHVLQS</sequence>
<comment type="caution">
    <text evidence="1">The sequence shown here is derived from an EMBL/GenBank/DDBJ whole genome shotgun (WGS) entry which is preliminary data.</text>
</comment>
<organism evidence="1 2">
    <name type="scientific">Electrophorus voltai</name>
    <dbReference type="NCBI Taxonomy" id="2609070"/>
    <lineage>
        <taxon>Eukaryota</taxon>
        <taxon>Metazoa</taxon>
        <taxon>Chordata</taxon>
        <taxon>Craniata</taxon>
        <taxon>Vertebrata</taxon>
        <taxon>Euteleostomi</taxon>
        <taxon>Actinopterygii</taxon>
        <taxon>Neopterygii</taxon>
        <taxon>Teleostei</taxon>
        <taxon>Ostariophysi</taxon>
        <taxon>Gymnotiformes</taxon>
        <taxon>Gymnotoidei</taxon>
        <taxon>Gymnotidae</taxon>
        <taxon>Electrophorus</taxon>
    </lineage>
</organism>
<protein>
    <submittedName>
        <fullName evidence="1">Uncharacterized protein</fullName>
    </submittedName>
</protein>
<accession>A0AAD8ZAY7</accession>
<dbReference type="AlphaFoldDB" id="A0AAD8ZAY7"/>
<keyword evidence="2" id="KW-1185">Reference proteome</keyword>
<reference evidence="1" key="1">
    <citation type="submission" date="2023-03" db="EMBL/GenBank/DDBJ databases">
        <title>Electrophorus voltai genome.</title>
        <authorList>
            <person name="Bian C."/>
        </authorList>
    </citation>
    <scope>NUCLEOTIDE SEQUENCE</scope>
    <source>
        <strain evidence="1">CB-2022</strain>
        <tissue evidence="1">Muscle</tissue>
    </source>
</reference>
<dbReference type="InterPro" id="IPR043502">
    <property type="entry name" value="DNA/RNA_pol_sf"/>
</dbReference>
<proteinExistence type="predicted"/>
<evidence type="ECO:0000313" key="2">
    <source>
        <dbReference type="Proteomes" id="UP001239994"/>
    </source>
</evidence>
<dbReference type="EMBL" id="JAROKS010000015">
    <property type="protein sequence ID" value="KAK1795651.1"/>
    <property type="molecule type" value="Genomic_DNA"/>
</dbReference>
<name>A0AAD8ZAY7_9TELE</name>
<gene>
    <name evidence="1" type="ORF">P4O66_001146</name>
</gene>